<feature type="region of interest" description="Disordered" evidence="1">
    <location>
        <begin position="41"/>
        <end position="100"/>
    </location>
</feature>
<dbReference type="Proteomes" id="UP000192578">
    <property type="component" value="Unassembled WGS sequence"/>
</dbReference>
<comment type="caution">
    <text evidence="2">The sequence shown here is derived from an EMBL/GenBank/DDBJ whole genome shotgun (WGS) entry which is preliminary data.</text>
</comment>
<protein>
    <submittedName>
        <fullName evidence="2">Uncharacterized protein</fullName>
    </submittedName>
</protein>
<evidence type="ECO:0000256" key="1">
    <source>
        <dbReference type="SAM" id="MobiDB-lite"/>
    </source>
</evidence>
<dbReference type="EMBL" id="MTYJ01000001">
    <property type="protein sequence ID" value="OQV25966.1"/>
    <property type="molecule type" value="Genomic_DNA"/>
</dbReference>
<reference evidence="3" key="1">
    <citation type="submission" date="2017-01" db="EMBL/GenBank/DDBJ databases">
        <title>Comparative genomics of anhydrobiosis in the tardigrade Hypsibius dujardini.</title>
        <authorList>
            <person name="Yoshida Y."/>
            <person name="Koutsovoulos G."/>
            <person name="Laetsch D."/>
            <person name="Stevens L."/>
            <person name="Kumar S."/>
            <person name="Horikawa D."/>
            <person name="Ishino K."/>
            <person name="Komine S."/>
            <person name="Tomita M."/>
            <person name="Blaxter M."/>
            <person name="Arakawa K."/>
        </authorList>
    </citation>
    <scope>NUCLEOTIDE SEQUENCE [LARGE SCALE GENOMIC DNA]</scope>
    <source>
        <strain evidence="3">Z151</strain>
    </source>
</reference>
<name>A0A1W0XER0_HYPEX</name>
<evidence type="ECO:0000313" key="2">
    <source>
        <dbReference type="EMBL" id="OQV25966.1"/>
    </source>
</evidence>
<gene>
    <name evidence="2" type="ORF">BV898_00104</name>
</gene>
<sequence length="421" mass="46656">MPPRFKKPSGGLRSNAIQGLTNKHYEAMAQQKLEFDKVMGDRSHLTVPIPQNLGRSSSTPDLRGETNPGRNSSSQHVPHAGSHSRLRSPSVSERGRSVSPRIWPYPAVSPAYSSGNINTTYQQPNLVYSEVPASIPVDEMSRLTIDPFAHDHQSNHATGHYFIFDTKPPLGGQQHPSYGRRASHQFTEPSTLSPLSIPQFGQYRQVEQFAFIDPVVALCGPLSPQSPPEKYTLSSCLDSPPRSHSSPLHCVPPPNMGEYWQEEVESVPIHLLPAFSVTPSYNNEVLNAFPYYESPVNPPVYHTSRDEVAYTDLDALRLGDRQNDYQSHARMDVKYEVANNQPAEQLSPSHRSGFAAQNDGQLPPVITLTVDFGQQKGEVVLHENLEVMIPTPDWDVEEFLSGMGINIPTRSDLTATFGDVS</sequence>
<evidence type="ECO:0000313" key="3">
    <source>
        <dbReference type="Proteomes" id="UP000192578"/>
    </source>
</evidence>
<proteinExistence type="predicted"/>
<dbReference type="AlphaFoldDB" id="A0A1W0XER0"/>
<accession>A0A1W0XER0</accession>
<organism evidence="2 3">
    <name type="scientific">Hypsibius exemplaris</name>
    <name type="common">Freshwater tardigrade</name>
    <dbReference type="NCBI Taxonomy" id="2072580"/>
    <lineage>
        <taxon>Eukaryota</taxon>
        <taxon>Metazoa</taxon>
        <taxon>Ecdysozoa</taxon>
        <taxon>Tardigrada</taxon>
        <taxon>Eutardigrada</taxon>
        <taxon>Parachela</taxon>
        <taxon>Hypsibioidea</taxon>
        <taxon>Hypsibiidae</taxon>
        <taxon>Hypsibius</taxon>
    </lineage>
</organism>
<keyword evidence="3" id="KW-1185">Reference proteome</keyword>